<feature type="transmembrane region" description="Helical" evidence="1">
    <location>
        <begin position="20"/>
        <end position="45"/>
    </location>
</feature>
<organism evidence="3 4">
    <name type="scientific">Candidatus Agrococcus pullicola</name>
    <dbReference type="NCBI Taxonomy" id="2838429"/>
    <lineage>
        <taxon>Bacteria</taxon>
        <taxon>Bacillati</taxon>
        <taxon>Actinomycetota</taxon>
        <taxon>Actinomycetes</taxon>
        <taxon>Micrococcales</taxon>
        <taxon>Microbacteriaceae</taxon>
        <taxon>Agrococcus</taxon>
    </lineage>
</organism>
<reference evidence="3" key="1">
    <citation type="journal article" date="2021" name="PeerJ">
        <title>Extensive microbial diversity within the chicken gut microbiome revealed by metagenomics and culture.</title>
        <authorList>
            <person name="Gilroy R."/>
            <person name="Ravi A."/>
            <person name="Getino M."/>
            <person name="Pursley I."/>
            <person name="Horton D.L."/>
            <person name="Alikhan N.F."/>
            <person name="Baker D."/>
            <person name="Gharbi K."/>
            <person name="Hall N."/>
            <person name="Watson M."/>
            <person name="Adriaenssens E.M."/>
            <person name="Foster-Nyarko E."/>
            <person name="Jarju S."/>
            <person name="Secka A."/>
            <person name="Antonio M."/>
            <person name="Oren A."/>
            <person name="Chaudhuri R.R."/>
            <person name="La Ragione R."/>
            <person name="Hildebrand F."/>
            <person name="Pallen M.J."/>
        </authorList>
    </citation>
    <scope>NUCLEOTIDE SEQUENCE</scope>
    <source>
        <strain evidence="3">ChiGjej1B1-98</strain>
    </source>
</reference>
<evidence type="ECO:0000313" key="4">
    <source>
        <dbReference type="Proteomes" id="UP000824005"/>
    </source>
</evidence>
<name>A0A9D2C8Z6_9MICO</name>
<evidence type="ECO:0000256" key="1">
    <source>
        <dbReference type="SAM" id="Phobius"/>
    </source>
</evidence>
<evidence type="ECO:0000259" key="2">
    <source>
        <dbReference type="Pfam" id="PF07811"/>
    </source>
</evidence>
<keyword evidence="1" id="KW-1133">Transmembrane helix</keyword>
<reference evidence="3" key="2">
    <citation type="submission" date="2021-04" db="EMBL/GenBank/DDBJ databases">
        <authorList>
            <person name="Gilroy R."/>
        </authorList>
    </citation>
    <scope>NUCLEOTIDE SEQUENCE</scope>
    <source>
        <strain evidence="3">ChiGjej1B1-98</strain>
    </source>
</reference>
<dbReference type="EMBL" id="DXDC01000099">
    <property type="protein sequence ID" value="HIY65283.1"/>
    <property type="molecule type" value="Genomic_DNA"/>
</dbReference>
<dbReference type="InterPro" id="IPR012495">
    <property type="entry name" value="TadE-like_dom"/>
</dbReference>
<gene>
    <name evidence="3" type="ORF">H9830_03270</name>
</gene>
<dbReference type="AlphaFoldDB" id="A0A9D2C8Z6"/>
<feature type="domain" description="TadE-like" evidence="2">
    <location>
        <begin position="16"/>
        <end position="58"/>
    </location>
</feature>
<sequence>MEGAGEPVRRLFSDRGSATVEFTLVAALLVLVVVSVMQLSLGLYVRNVVVDACGEGARYGALLGGDGEAAAQRTRDLITRAVNSEYAGDVTVRYETINGIDTVVVTARTPIPVIGLLGVAEISAEGHGVLETLD</sequence>
<protein>
    <submittedName>
        <fullName evidence="3">Pilus assembly protein</fullName>
    </submittedName>
</protein>
<dbReference type="Pfam" id="PF07811">
    <property type="entry name" value="TadE"/>
    <property type="match status" value="1"/>
</dbReference>
<keyword evidence="1" id="KW-0472">Membrane</keyword>
<accession>A0A9D2C8Z6</accession>
<keyword evidence="1" id="KW-0812">Transmembrane</keyword>
<proteinExistence type="predicted"/>
<evidence type="ECO:0000313" key="3">
    <source>
        <dbReference type="EMBL" id="HIY65283.1"/>
    </source>
</evidence>
<dbReference type="Proteomes" id="UP000824005">
    <property type="component" value="Unassembled WGS sequence"/>
</dbReference>
<comment type="caution">
    <text evidence="3">The sequence shown here is derived from an EMBL/GenBank/DDBJ whole genome shotgun (WGS) entry which is preliminary data.</text>
</comment>